<dbReference type="InterPro" id="IPR036388">
    <property type="entry name" value="WH-like_DNA-bd_sf"/>
</dbReference>
<dbReference type="GeneID" id="108993023"/>
<dbReference type="InterPro" id="IPR032675">
    <property type="entry name" value="LRR_dom_sf"/>
</dbReference>
<dbReference type="Gene3D" id="1.10.8.430">
    <property type="entry name" value="Helical domain of apoptotic protease-activating factors"/>
    <property type="match status" value="1"/>
</dbReference>
<dbReference type="Gene3D" id="1.20.5.4130">
    <property type="match status" value="1"/>
</dbReference>
<dbReference type="Pfam" id="PF23559">
    <property type="entry name" value="WHD_DRP"/>
    <property type="match status" value="1"/>
</dbReference>
<evidence type="ECO:0000256" key="4">
    <source>
        <dbReference type="ARBA" id="ARBA00022821"/>
    </source>
</evidence>
<dbReference type="GO" id="GO:0005524">
    <property type="term" value="F:ATP binding"/>
    <property type="evidence" value="ECO:0007669"/>
    <property type="project" value="UniProtKB-KW"/>
</dbReference>
<keyword evidence="2" id="KW-0677">Repeat</keyword>
<keyword evidence="4" id="KW-0611">Plant defense</keyword>
<protein>
    <submittedName>
        <fullName evidence="11">Disease resistance RPP13-like protein 1</fullName>
    </submittedName>
</protein>
<dbReference type="SUPFAM" id="SSF52540">
    <property type="entry name" value="P-loop containing nucleoside triphosphate hydrolases"/>
    <property type="match status" value="1"/>
</dbReference>
<accession>A0A2I4EVA5</accession>
<organism evidence="10 11">
    <name type="scientific">Juglans regia</name>
    <name type="common">English walnut</name>
    <dbReference type="NCBI Taxonomy" id="51240"/>
    <lineage>
        <taxon>Eukaryota</taxon>
        <taxon>Viridiplantae</taxon>
        <taxon>Streptophyta</taxon>
        <taxon>Embryophyta</taxon>
        <taxon>Tracheophyta</taxon>
        <taxon>Spermatophyta</taxon>
        <taxon>Magnoliopsida</taxon>
        <taxon>eudicotyledons</taxon>
        <taxon>Gunneridae</taxon>
        <taxon>Pentapetalae</taxon>
        <taxon>rosids</taxon>
        <taxon>fabids</taxon>
        <taxon>Fagales</taxon>
        <taxon>Juglandaceae</taxon>
        <taxon>Juglans</taxon>
    </lineage>
</organism>
<dbReference type="PANTHER" id="PTHR36766:SF51">
    <property type="entry name" value="DISEASE RESISTANCE RPP13-LIKE PROTEIN 1"/>
    <property type="match status" value="1"/>
</dbReference>
<dbReference type="InterPro" id="IPR027417">
    <property type="entry name" value="P-loop_NTPase"/>
</dbReference>
<feature type="domain" description="Disease resistance protein winged helix" evidence="8">
    <location>
        <begin position="449"/>
        <end position="517"/>
    </location>
</feature>
<dbReference type="RefSeq" id="XP_018823330.1">
    <property type="nucleotide sequence ID" value="XM_018967785.2"/>
</dbReference>
<dbReference type="FunFam" id="1.10.10.10:FF:000322">
    <property type="entry name" value="Probable disease resistance protein At1g63360"/>
    <property type="match status" value="1"/>
</dbReference>
<dbReference type="GO" id="GO:0043531">
    <property type="term" value="F:ADP binding"/>
    <property type="evidence" value="ECO:0007669"/>
    <property type="project" value="InterPro"/>
</dbReference>
<dbReference type="GO" id="GO:0051707">
    <property type="term" value="P:response to other organism"/>
    <property type="evidence" value="ECO:0007669"/>
    <property type="project" value="UniProtKB-ARBA"/>
</dbReference>
<dbReference type="Gene3D" id="3.40.50.300">
    <property type="entry name" value="P-loop containing nucleotide triphosphate hydrolases"/>
    <property type="match status" value="1"/>
</dbReference>
<evidence type="ECO:0000256" key="2">
    <source>
        <dbReference type="ARBA" id="ARBA00022737"/>
    </source>
</evidence>
<evidence type="ECO:0000259" key="6">
    <source>
        <dbReference type="Pfam" id="PF00931"/>
    </source>
</evidence>
<dbReference type="Pfam" id="PF25019">
    <property type="entry name" value="LRR_R13L1-DRL21"/>
    <property type="match status" value="1"/>
</dbReference>
<keyword evidence="5" id="KW-0067">ATP-binding</keyword>
<dbReference type="FunFam" id="3.40.50.300:FF:001091">
    <property type="entry name" value="Probable disease resistance protein At1g61300"/>
    <property type="match status" value="1"/>
</dbReference>
<dbReference type="Proteomes" id="UP000235220">
    <property type="component" value="Chromosome 15"/>
</dbReference>
<dbReference type="OrthoDB" id="2973320at2759"/>
<evidence type="ECO:0000256" key="5">
    <source>
        <dbReference type="ARBA" id="ARBA00022840"/>
    </source>
</evidence>
<sequence length="1418" mass="162027">MVLTEVFLAASLPVLFERLASREFLDFATRGGLRKRLDKWEKKLLEIQKVLGDAHDKQYTKREVKKWLEDVEDLAYDVEDILDELATEAAHLQRKLIGGGRRASTSTVRNPVPACFTSNLPQSVVDFERMMRAKRMKITPRFNELMKQKDKLELRENVGGVSNIGREDQLPTTYLFKDPVFGREKDAEAVLQLLFSQKHRDDAILTTVNVIPIVGMGGIGKTTLAQIVFNKEEVQKFFDLKVWVFVSQHYDVETITKRILDSVASEKSKDKDLNWLQVKLKERLHGKKFIIILDNVWDEDYEKWTLLCAPFKAGAPGSSVIITTRNQKVSLLVGAGTVTAYRLGLLSTEACLSSFAQHALGATDFSAHSELKDISEEIVGKCKRLPLAVKAVGSLLRVNQHPNEWKTVLKSEIWDIDRDKENSIIVPALMLSYHHLPIYLKRCFAYCSIFPKNYEFEDKQLVLLWMAEGLIQPQPNTEEMEDLGMKYVRDLLSRSLFQESDNDKSRLQMHELINDLAKSVAGDTCFRMEDIVDNHRDKGSLAKRARHSSWLAGEYDGIEKFEFVSNLRRLRTFLHLMLPSSGNCFMSCDVPVQLLQKLRNLRVLSFRAYRITELPDSIRNLKHLRYLDLSETLIRSIPESITTLYNLQTLLLEKCLHLKNLPSMLGNLVNLRHLNIQGAIHLEGMHMQIGKLTRLRTLSNMVVGKDSCSGIKELGFLRHLQGTLCISRLENMTKSNEAECANLNSNPKIADLTLEWSEDIDESEDRASELEVLEKLKPHKNLKELTIRYYGGANFPTWLSCPSFDLVFLTIENCEMCTSLPPVGQLPSLKVLSIGGMNNVKDVGHLEFCGDHDVSKTFRSLEILSFENMREWKNWNSSELEFPKLGELSLISCPRLKGYIPNHLPLLKKVQIYDCKELNISDSNFPDLCEVEIEGSKGVVGRSMVEYNSLEIKSLSENSRFKSQTEGFDMQAGLTKVQDLTIFMCEEWTYLWSTDMRSLPYLPFLRHLRIDRCAKLVSLVSEEVEERLQQGGPLMLKQIEIKNCIALESLPKAMMYNNTCLKLIRIVNCDSLEHIARGQLPPTLERIEVSKCKNMKIFLEDNDANSRGNTISLLEYLEIYDCPSLELLTSSGELPATLKSLRMGSCPKLESIATSLQQNSFLERIDVSFCEKLKSLPKGVHSLSSLAHIYIRRCQSLEFSRDQESLLPANLRVLQISECEKILALPDGIHNLTLLQQLTIQHCPVVVCFLEKNVLTNLTSLEISHIQFTDDILECGLENLTSLIKLEIGGYQHQSFPEMRLPTSLKSLSISESPELQHLSYMDFRKLESLEELFISNCGKFTSFPKEGLPLKKLVKLYIYKCEKLKSFPNNGLPRSLLQLFIFKCPLLEERYKKDGGREWRKIAHIPCIKFHTNLCVF</sequence>
<evidence type="ECO:0000256" key="1">
    <source>
        <dbReference type="ARBA" id="ARBA00022614"/>
    </source>
</evidence>
<dbReference type="Gramene" id="Jr15_10860_p1">
    <property type="protein sequence ID" value="cds.Jr15_10860_p1"/>
    <property type="gene ID" value="Jr15_10860"/>
</dbReference>
<dbReference type="InterPro" id="IPR002182">
    <property type="entry name" value="NB-ARC"/>
</dbReference>
<evidence type="ECO:0000256" key="3">
    <source>
        <dbReference type="ARBA" id="ARBA00022741"/>
    </source>
</evidence>
<reference evidence="11" key="1">
    <citation type="submission" date="2025-08" db="UniProtKB">
        <authorList>
            <consortium name="RefSeq"/>
        </authorList>
    </citation>
    <scope>IDENTIFICATION</scope>
    <source>
        <tissue evidence="11">Leaves</tissue>
    </source>
</reference>
<dbReference type="KEGG" id="jre:108993023"/>
<dbReference type="InterPro" id="IPR042197">
    <property type="entry name" value="Apaf_helical"/>
</dbReference>
<dbReference type="InterPro" id="IPR041118">
    <property type="entry name" value="Rx_N"/>
</dbReference>
<dbReference type="SUPFAM" id="SSF52058">
    <property type="entry name" value="L domain-like"/>
    <property type="match status" value="3"/>
</dbReference>
<dbReference type="PRINTS" id="PR00364">
    <property type="entry name" value="DISEASERSIST"/>
</dbReference>
<feature type="domain" description="NB-ARC" evidence="6">
    <location>
        <begin position="185"/>
        <end position="359"/>
    </location>
</feature>
<evidence type="ECO:0000259" key="9">
    <source>
        <dbReference type="Pfam" id="PF25019"/>
    </source>
</evidence>
<gene>
    <name evidence="11" type="primary">LOC108993023</name>
</gene>
<proteinExistence type="predicted"/>
<name>A0A2I4EVA5_JUGRE</name>
<evidence type="ECO:0000259" key="8">
    <source>
        <dbReference type="Pfam" id="PF23559"/>
    </source>
</evidence>
<keyword evidence="3" id="KW-0547">Nucleotide-binding</keyword>
<dbReference type="GO" id="GO:0006952">
    <property type="term" value="P:defense response"/>
    <property type="evidence" value="ECO:0007669"/>
    <property type="project" value="UniProtKB-KW"/>
</dbReference>
<dbReference type="PANTHER" id="PTHR36766">
    <property type="entry name" value="PLANT BROAD-SPECTRUM MILDEW RESISTANCE PROTEIN RPW8"/>
    <property type="match status" value="1"/>
</dbReference>
<evidence type="ECO:0000259" key="7">
    <source>
        <dbReference type="Pfam" id="PF18052"/>
    </source>
</evidence>
<dbReference type="Pfam" id="PF00931">
    <property type="entry name" value="NB-ARC"/>
    <property type="match status" value="1"/>
</dbReference>
<evidence type="ECO:0000313" key="10">
    <source>
        <dbReference type="Proteomes" id="UP000235220"/>
    </source>
</evidence>
<dbReference type="InterPro" id="IPR058922">
    <property type="entry name" value="WHD_DRP"/>
</dbReference>
<keyword evidence="1" id="KW-0433">Leucine-rich repeat</keyword>
<dbReference type="InterPro" id="IPR056789">
    <property type="entry name" value="LRR_R13L1-DRL21"/>
</dbReference>
<dbReference type="Pfam" id="PF18052">
    <property type="entry name" value="Rx_N"/>
    <property type="match status" value="1"/>
</dbReference>
<feature type="domain" description="Disease resistance N-terminal" evidence="7">
    <location>
        <begin position="10"/>
        <end position="94"/>
    </location>
</feature>
<dbReference type="Gene3D" id="3.80.10.10">
    <property type="entry name" value="Ribonuclease Inhibitor"/>
    <property type="match status" value="4"/>
</dbReference>
<keyword evidence="10" id="KW-1185">Reference proteome</keyword>
<evidence type="ECO:0000313" key="11">
    <source>
        <dbReference type="RefSeq" id="XP_018823330.1"/>
    </source>
</evidence>
<feature type="domain" description="R13L1/DRL21-like LRR repeat region" evidence="9">
    <location>
        <begin position="711"/>
        <end position="837"/>
    </location>
</feature>
<dbReference type="Gene3D" id="1.10.10.10">
    <property type="entry name" value="Winged helix-like DNA-binding domain superfamily/Winged helix DNA-binding domain"/>
    <property type="match status" value="1"/>
</dbReference>